<dbReference type="PATRIC" id="fig|361041.3.peg.704"/>
<dbReference type="Proteomes" id="UP000033514">
    <property type="component" value="Unassembled WGS sequence"/>
</dbReference>
<protein>
    <recommendedName>
        <fullName evidence="3">GrpB family protein</fullName>
    </recommendedName>
</protein>
<dbReference type="OrthoDB" id="9799092at2"/>
<organism evidence="1 2">
    <name type="scientific">Devosia soli</name>
    <dbReference type="NCBI Taxonomy" id="361041"/>
    <lineage>
        <taxon>Bacteria</taxon>
        <taxon>Pseudomonadati</taxon>
        <taxon>Pseudomonadota</taxon>
        <taxon>Alphaproteobacteria</taxon>
        <taxon>Hyphomicrobiales</taxon>
        <taxon>Devosiaceae</taxon>
        <taxon>Devosia</taxon>
    </lineage>
</organism>
<dbReference type="PANTHER" id="PTHR34822">
    <property type="entry name" value="GRPB DOMAIN PROTEIN (AFU_ORTHOLOGUE AFUA_1G01530)"/>
    <property type="match status" value="1"/>
</dbReference>
<gene>
    <name evidence="1" type="ORF">VW35_06895</name>
</gene>
<reference evidence="1 2" key="1">
    <citation type="submission" date="2015-03" db="EMBL/GenBank/DDBJ databases">
        <authorList>
            <person name="Hassan Y.I."/>
            <person name="Lepp D."/>
            <person name="Zhou T."/>
        </authorList>
    </citation>
    <scope>NUCLEOTIDE SEQUENCE [LARGE SCALE GENOMIC DNA]</scope>
    <source>
        <strain evidence="1 2">GH2-10</strain>
    </source>
</reference>
<evidence type="ECO:0000313" key="1">
    <source>
        <dbReference type="EMBL" id="KKB80152.1"/>
    </source>
</evidence>
<dbReference type="PANTHER" id="PTHR34822:SF1">
    <property type="entry name" value="GRPB FAMILY PROTEIN"/>
    <property type="match status" value="1"/>
</dbReference>
<dbReference type="EMBL" id="LAJG01000014">
    <property type="protein sequence ID" value="KKB80152.1"/>
    <property type="molecule type" value="Genomic_DNA"/>
</dbReference>
<dbReference type="RefSeq" id="WP_046142215.1">
    <property type="nucleotide sequence ID" value="NZ_LAJG01000014.1"/>
</dbReference>
<evidence type="ECO:0008006" key="3">
    <source>
        <dbReference type="Google" id="ProtNLM"/>
    </source>
</evidence>
<evidence type="ECO:0000313" key="2">
    <source>
        <dbReference type="Proteomes" id="UP000033514"/>
    </source>
</evidence>
<accession>A0A0F5LF10</accession>
<proteinExistence type="predicted"/>
<sequence>MPIIITDANPSWPDEFLALKPKLLTLAPQGAYLHHIGSTAVPGLAAKDVIDIQITVEDLERVDFAAFVGAGFRRGGHTSDHCPPFMDLPAAQLSKWLFVSEEPRRAHIHIRRRGAFNQQFPLLCRDYLRCHPVSAGAYELIKQRLAGFFPEDQGAYYDIKDPVFDLIYEAALEWKQRTCWTEPSPD</sequence>
<dbReference type="Pfam" id="PF04229">
    <property type="entry name" value="GrpB"/>
    <property type="match status" value="1"/>
</dbReference>
<keyword evidence="2" id="KW-1185">Reference proteome</keyword>
<dbReference type="SUPFAM" id="SSF81301">
    <property type="entry name" value="Nucleotidyltransferase"/>
    <property type="match status" value="1"/>
</dbReference>
<dbReference type="Gene3D" id="3.30.460.10">
    <property type="entry name" value="Beta Polymerase, domain 2"/>
    <property type="match status" value="1"/>
</dbReference>
<dbReference type="InterPro" id="IPR043519">
    <property type="entry name" value="NT_sf"/>
</dbReference>
<name>A0A0F5LF10_9HYPH</name>
<dbReference type="AlphaFoldDB" id="A0A0F5LF10"/>
<dbReference type="STRING" id="361041.VW35_06895"/>
<dbReference type="InterPro" id="IPR007344">
    <property type="entry name" value="GrpB/CoaE"/>
</dbReference>
<comment type="caution">
    <text evidence="1">The sequence shown here is derived from an EMBL/GenBank/DDBJ whole genome shotgun (WGS) entry which is preliminary data.</text>
</comment>